<evidence type="ECO:0000313" key="1">
    <source>
        <dbReference type="EMBL" id="QGH34277.1"/>
    </source>
</evidence>
<evidence type="ECO:0000313" key="2">
    <source>
        <dbReference type="Proteomes" id="UP000339690"/>
    </source>
</evidence>
<dbReference type="AlphaFoldDB" id="A0A5Q2TJM0"/>
<dbReference type="EMBL" id="CP045915">
    <property type="protein sequence ID" value="QGH34277.1"/>
    <property type="molecule type" value="Genomic_DNA"/>
</dbReference>
<dbReference type="RefSeq" id="WP_100360879.1">
    <property type="nucleotide sequence ID" value="NZ_CP045915.1"/>
</dbReference>
<gene>
    <name evidence="1" type="ORF">GI584_09675</name>
</gene>
<proteinExistence type="predicted"/>
<protein>
    <submittedName>
        <fullName evidence="1">Uncharacterized protein</fullName>
    </submittedName>
</protein>
<accession>A0A5Q2TJM0</accession>
<name>A0A5Q2TJM0_9BACI</name>
<organism evidence="1 2">
    <name type="scientific">Gracilibacillus salitolerans</name>
    <dbReference type="NCBI Taxonomy" id="2663022"/>
    <lineage>
        <taxon>Bacteria</taxon>
        <taxon>Bacillati</taxon>
        <taxon>Bacillota</taxon>
        <taxon>Bacilli</taxon>
        <taxon>Bacillales</taxon>
        <taxon>Bacillaceae</taxon>
        <taxon>Gracilibacillus</taxon>
    </lineage>
</organism>
<sequence length="124" mass="13907">MFRKFMSILILSVVFFVVSISFASAVEAENFGPYRFTTDDGRWDGKLYARSGQTVYAKIDNWSYSRVSVRLCSSQSGNCTSFKTPTWPYGSVTFTNMASGTYYGDVISHNKPYAAGEITFTVLH</sequence>
<dbReference type="Proteomes" id="UP000339690">
    <property type="component" value="Chromosome"/>
</dbReference>
<reference evidence="1 2" key="1">
    <citation type="submission" date="2019-11" db="EMBL/GenBank/DDBJ databases">
        <title>Gracilibacillus salitolerans sp. nov., a moderate halophile isolated from a saline soil in northwest China.</title>
        <authorList>
            <person name="Gan L."/>
        </authorList>
    </citation>
    <scope>NUCLEOTIDE SEQUENCE [LARGE SCALE GENOMIC DNA]</scope>
    <source>
        <strain evidence="1 2">SCU50</strain>
    </source>
</reference>
<keyword evidence="2" id="KW-1185">Reference proteome</keyword>
<dbReference type="KEGG" id="grc:GI584_09675"/>